<evidence type="ECO:0000313" key="2">
    <source>
        <dbReference type="EnsemblMetazoa" id="GMOY002775-PA"/>
    </source>
</evidence>
<dbReference type="EMBL" id="CCAG010015480">
    <property type="status" value="NOT_ANNOTATED_CDS"/>
    <property type="molecule type" value="Genomic_DNA"/>
</dbReference>
<dbReference type="Proteomes" id="UP000092444">
    <property type="component" value="Unassembled WGS sequence"/>
</dbReference>
<evidence type="ECO:0000256" key="1">
    <source>
        <dbReference type="SAM" id="MobiDB-lite"/>
    </source>
</evidence>
<evidence type="ECO:0000313" key="3">
    <source>
        <dbReference type="Proteomes" id="UP000092444"/>
    </source>
</evidence>
<dbReference type="STRING" id="37546.A0A1B0FG94"/>
<feature type="region of interest" description="Disordered" evidence="1">
    <location>
        <begin position="38"/>
        <end position="86"/>
    </location>
</feature>
<keyword evidence="3" id="KW-1185">Reference proteome</keyword>
<name>A0A1B0FG94_GLOMM</name>
<proteinExistence type="predicted"/>
<sequence length="86" mass="10120">MALPRKRFGQTREDRERHFVQRHNCEEIKVDLMDTIANSCTPRGKWSDGMQGDGDSRKNNSEETKRRKIERESNQSDDEGHAFNVR</sequence>
<dbReference type="EnsemblMetazoa" id="GMOY002775-RA">
    <property type="protein sequence ID" value="GMOY002775-PA"/>
    <property type="gene ID" value="GMOY002775"/>
</dbReference>
<protein>
    <submittedName>
        <fullName evidence="2">Uncharacterized protein</fullName>
    </submittedName>
</protein>
<dbReference type="VEuPathDB" id="VectorBase:GMOY002775"/>
<reference evidence="2" key="1">
    <citation type="submission" date="2020-05" db="UniProtKB">
        <authorList>
            <consortium name="EnsemblMetazoa"/>
        </authorList>
    </citation>
    <scope>IDENTIFICATION</scope>
    <source>
        <strain evidence="2">Yale</strain>
    </source>
</reference>
<organism evidence="2 3">
    <name type="scientific">Glossina morsitans morsitans</name>
    <name type="common">Savannah tsetse fly</name>
    <dbReference type="NCBI Taxonomy" id="37546"/>
    <lineage>
        <taxon>Eukaryota</taxon>
        <taxon>Metazoa</taxon>
        <taxon>Ecdysozoa</taxon>
        <taxon>Arthropoda</taxon>
        <taxon>Hexapoda</taxon>
        <taxon>Insecta</taxon>
        <taxon>Pterygota</taxon>
        <taxon>Neoptera</taxon>
        <taxon>Endopterygota</taxon>
        <taxon>Diptera</taxon>
        <taxon>Brachycera</taxon>
        <taxon>Muscomorpha</taxon>
        <taxon>Hippoboscoidea</taxon>
        <taxon>Glossinidae</taxon>
        <taxon>Glossina</taxon>
    </lineage>
</organism>
<feature type="compositionally biased region" description="Basic and acidic residues" evidence="1">
    <location>
        <begin position="54"/>
        <end position="86"/>
    </location>
</feature>
<dbReference type="AlphaFoldDB" id="A0A1B0FG94"/>
<accession>A0A1B0FG94</accession>